<comment type="caution">
    <text evidence="1">The sequence shown here is derived from an EMBL/GenBank/DDBJ whole genome shotgun (WGS) entry which is preliminary data.</text>
</comment>
<accession>A0AAV7LPT4</accession>
<protein>
    <submittedName>
        <fullName evidence="1">Uncharacterized protein</fullName>
    </submittedName>
</protein>
<evidence type="ECO:0000313" key="1">
    <source>
        <dbReference type="EMBL" id="KAJ1093401.1"/>
    </source>
</evidence>
<organism evidence="1 2">
    <name type="scientific">Pleurodeles waltl</name>
    <name type="common">Iberian ribbed newt</name>
    <dbReference type="NCBI Taxonomy" id="8319"/>
    <lineage>
        <taxon>Eukaryota</taxon>
        <taxon>Metazoa</taxon>
        <taxon>Chordata</taxon>
        <taxon>Craniata</taxon>
        <taxon>Vertebrata</taxon>
        <taxon>Euteleostomi</taxon>
        <taxon>Amphibia</taxon>
        <taxon>Batrachia</taxon>
        <taxon>Caudata</taxon>
        <taxon>Salamandroidea</taxon>
        <taxon>Salamandridae</taxon>
        <taxon>Pleurodelinae</taxon>
        <taxon>Pleurodeles</taxon>
    </lineage>
</organism>
<dbReference type="Proteomes" id="UP001066276">
    <property type="component" value="Chromosome 11"/>
</dbReference>
<evidence type="ECO:0000313" key="2">
    <source>
        <dbReference type="Proteomes" id="UP001066276"/>
    </source>
</evidence>
<keyword evidence="2" id="KW-1185">Reference proteome</keyword>
<reference evidence="1" key="1">
    <citation type="journal article" date="2022" name="bioRxiv">
        <title>Sequencing and chromosome-scale assembly of the giantPleurodeles waltlgenome.</title>
        <authorList>
            <person name="Brown T."/>
            <person name="Elewa A."/>
            <person name="Iarovenko S."/>
            <person name="Subramanian E."/>
            <person name="Araus A.J."/>
            <person name="Petzold A."/>
            <person name="Susuki M."/>
            <person name="Suzuki K.-i.T."/>
            <person name="Hayashi T."/>
            <person name="Toyoda A."/>
            <person name="Oliveira C."/>
            <person name="Osipova E."/>
            <person name="Leigh N.D."/>
            <person name="Simon A."/>
            <person name="Yun M.H."/>
        </authorList>
    </citation>
    <scope>NUCLEOTIDE SEQUENCE</scope>
    <source>
        <strain evidence="1">20211129_DDA</strain>
        <tissue evidence="1">Liver</tissue>
    </source>
</reference>
<name>A0AAV7LPT4_PLEWA</name>
<dbReference type="AlphaFoldDB" id="A0AAV7LPT4"/>
<sequence>MGHLPDARCSRCGCEDANSMLFAWDLLGVAGFWSNIYTCLKEVASHWVPWTPLVAVIGYVNDVLSGTCQLMVMLLSLPKRMLAMHWEHHGCPECKDWLVDVALMQERLKEYRELMPEKNCPKDICASFVADAARHVPWGNSIRVT</sequence>
<proteinExistence type="predicted"/>
<dbReference type="EMBL" id="JANPWB010000015">
    <property type="protein sequence ID" value="KAJ1093401.1"/>
    <property type="molecule type" value="Genomic_DNA"/>
</dbReference>
<gene>
    <name evidence="1" type="ORF">NDU88_006502</name>
</gene>